<evidence type="ECO:0000313" key="2">
    <source>
        <dbReference type="Proteomes" id="UP000824029"/>
    </source>
</evidence>
<dbReference type="AlphaFoldDB" id="A0A9D2DKL1"/>
<dbReference type="Proteomes" id="UP000824029">
    <property type="component" value="Unassembled WGS sequence"/>
</dbReference>
<proteinExistence type="predicted"/>
<organism evidence="1 2">
    <name type="scientific">Candidatus Olsenella stercoravium</name>
    <dbReference type="NCBI Taxonomy" id="2838713"/>
    <lineage>
        <taxon>Bacteria</taxon>
        <taxon>Bacillati</taxon>
        <taxon>Actinomycetota</taxon>
        <taxon>Coriobacteriia</taxon>
        <taxon>Coriobacteriales</taxon>
        <taxon>Atopobiaceae</taxon>
        <taxon>Olsenella</taxon>
    </lineage>
</organism>
<sequence length="173" mass="18042">MGVGTSLTLRPAVPMGHVTGVPYVVALAVVRELGARARWPHEVVSPDGEPLVSVDARAGYDGEGVFVRCDLAWDAKENLDAGALERAASEAVDAWAQGVAAGRAAAGPLAPVLSDYFDVLLGMGEKVEVLRGGRAIGEGTLVAVDAWGRATVRLAGDAQELEIAPEQARLRYV</sequence>
<gene>
    <name evidence="1" type="ORF">IAA22_06270</name>
</gene>
<comment type="caution">
    <text evidence="1">The sequence shown here is derived from an EMBL/GenBank/DDBJ whole genome shotgun (WGS) entry which is preliminary data.</text>
</comment>
<dbReference type="EMBL" id="DXBZ01000120">
    <property type="protein sequence ID" value="HIZ18695.1"/>
    <property type="molecule type" value="Genomic_DNA"/>
</dbReference>
<protein>
    <submittedName>
        <fullName evidence="1">Uncharacterized protein</fullName>
    </submittedName>
</protein>
<reference evidence="1" key="2">
    <citation type="submission" date="2021-04" db="EMBL/GenBank/DDBJ databases">
        <authorList>
            <person name="Gilroy R."/>
        </authorList>
    </citation>
    <scope>NUCLEOTIDE SEQUENCE</scope>
    <source>
        <strain evidence="1">ChiHecolR3B27-1887</strain>
    </source>
</reference>
<evidence type="ECO:0000313" key="1">
    <source>
        <dbReference type="EMBL" id="HIZ18695.1"/>
    </source>
</evidence>
<reference evidence="1" key="1">
    <citation type="journal article" date="2021" name="PeerJ">
        <title>Extensive microbial diversity within the chicken gut microbiome revealed by metagenomics and culture.</title>
        <authorList>
            <person name="Gilroy R."/>
            <person name="Ravi A."/>
            <person name="Getino M."/>
            <person name="Pursley I."/>
            <person name="Horton D.L."/>
            <person name="Alikhan N.F."/>
            <person name="Baker D."/>
            <person name="Gharbi K."/>
            <person name="Hall N."/>
            <person name="Watson M."/>
            <person name="Adriaenssens E.M."/>
            <person name="Foster-Nyarko E."/>
            <person name="Jarju S."/>
            <person name="Secka A."/>
            <person name="Antonio M."/>
            <person name="Oren A."/>
            <person name="Chaudhuri R.R."/>
            <person name="La Ragione R."/>
            <person name="Hildebrand F."/>
            <person name="Pallen M.J."/>
        </authorList>
    </citation>
    <scope>NUCLEOTIDE SEQUENCE</scope>
    <source>
        <strain evidence="1">ChiHecolR3B27-1887</strain>
    </source>
</reference>
<name>A0A9D2DKL1_9ACTN</name>
<accession>A0A9D2DKL1</accession>